<dbReference type="EMBL" id="JAPFFM010000015">
    <property type="protein sequence ID" value="KAJ6709881.1"/>
    <property type="molecule type" value="Genomic_DNA"/>
</dbReference>
<reference evidence="1" key="2">
    <citation type="journal article" date="2023" name="Int. J. Mol. Sci.">
        <title>De Novo Assembly and Annotation of 11 Diverse Shrub Willow (Salix) Genomes Reveals Novel Gene Organization in Sex-Linked Regions.</title>
        <authorList>
            <person name="Hyden B."/>
            <person name="Feng K."/>
            <person name="Yates T.B."/>
            <person name="Jawdy S."/>
            <person name="Cereghino C."/>
            <person name="Smart L.B."/>
            <person name="Muchero W."/>
        </authorList>
    </citation>
    <scope>NUCLEOTIDE SEQUENCE</scope>
    <source>
        <tissue evidence="1">Shoot tip</tissue>
    </source>
</reference>
<keyword evidence="2" id="KW-1185">Reference proteome</keyword>
<sequence>MLHKTESSPPAFFEAKSHALWLHKTNMKKLPGLTSFNHLIEQVIRDCLNEGLTGTGCRLLWRITMTKQGFLHQTVHYPAQVVREAKENRLEKKQKRREPLALAKVTMKMVMLRGRS</sequence>
<dbReference type="Proteomes" id="UP001151752">
    <property type="component" value="Chromosome 2"/>
</dbReference>
<proteinExistence type="predicted"/>
<evidence type="ECO:0000313" key="1">
    <source>
        <dbReference type="EMBL" id="KAJ6709881.1"/>
    </source>
</evidence>
<gene>
    <name evidence="1" type="ORF">OIU74_010892</name>
</gene>
<dbReference type="AlphaFoldDB" id="A0A9Q0TE00"/>
<organism evidence="1 2">
    <name type="scientific">Salix koriyanagi</name>
    <dbReference type="NCBI Taxonomy" id="2511006"/>
    <lineage>
        <taxon>Eukaryota</taxon>
        <taxon>Viridiplantae</taxon>
        <taxon>Streptophyta</taxon>
        <taxon>Embryophyta</taxon>
        <taxon>Tracheophyta</taxon>
        <taxon>Spermatophyta</taxon>
        <taxon>Magnoliopsida</taxon>
        <taxon>eudicotyledons</taxon>
        <taxon>Gunneridae</taxon>
        <taxon>Pentapetalae</taxon>
        <taxon>rosids</taxon>
        <taxon>fabids</taxon>
        <taxon>Malpighiales</taxon>
        <taxon>Salicaceae</taxon>
        <taxon>Saliceae</taxon>
        <taxon>Salix</taxon>
    </lineage>
</organism>
<reference evidence="1" key="1">
    <citation type="submission" date="2022-11" db="EMBL/GenBank/DDBJ databases">
        <authorList>
            <person name="Hyden B.L."/>
            <person name="Feng K."/>
            <person name="Yates T."/>
            <person name="Jawdy S."/>
            <person name="Smart L.B."/>
            <person name="Muchero W."/>
        </authorList>
    </citation>
    <scope>NUCLEOTIDE SEQUENCE</scope>
    <source>
        <tissue evidence="1">Shoot tip</tissue>
    </source>
</reference>
<accession>A0A9Q0TE00</accession>
<name>A0A9Q0TE00_9ROSI</name>
<protein>
    <submittedName>
        <fullName evidence="1">Uncharacterized protein</fullName>
    </submittedName>
</protein>
<comment type="caution">
    <text evidence="1">The sequence shown here is derived from an EMBL/GenBank/DDBJ whole genome shotgun (WGS) entry which is preliminary data.</text>
</comment>
<evidence type="ECO:0000313" key="2">
    <source>
        <dbReference type="Proteomes" id="UP001151752"/>
    </source>
</evidence>